<name>A0A1I6M9V1_9BACT</name>
<accession>A0A1I6M9V1</accession>
<dbReference type="STRING" id="474950.SAMN05421771_2136"/>
<gene>
    <name evidence="2" type="ORF">SAMN05421771_2136</name>
</gene>
<dbReference type="Proteomes" id="UP000199024">
    <property type="component" value="Unassembled WGS sequence"/>
</dbReference>
<reference evidence="2 3" key="1">
    <citation type="submission" date="2016-10" db="EMBL/GenBank/DDBJ databases">
        <authorList>
            <person name="de Groot N.N."/>
        </authorList>
    </citation>
    <scope>NUCLEOTIDE SEQUENCE [LARGE SCALE GENOMIC DNA]</scope>
    <source>
        <strain evidence="2 3">DSM 21001</strain>
    </source>
</reference>
<protein>
    <submittedName>
        <fullName evidence="2">Uncharacterized protein</fullName>
    </submittedName>
</protein>
<dbReference type="EMBL" id="FOZL01000001">
    <property type="protein sequence ID" value="SFS12479.1"/>
    <property type="molecule type" value="Genomic_DNA"/>
</dbReference>
<proteinExistence type="predicted"/>
<keyword evidence="1" id="KW-0812">Transmembrane</keyword>
<sequence length="191" mass="21290">MDEPMMMERVLLWWQRNLGGLYVLIGTVAIGLAALFWYAAGPVSVAWMWGVAHRHEATLHNAAVKLPKGWREHNSVGRSDLHLEKPYKWHARLDTVDMDELGGPDADYQRMLNTLNSLEKVAISNGEVAAVYPLSDANAARFVCLEHGNAEEATLHVTCLERDGRRVVRMVGEENSRQDFAAILTGMAALP</sequence>
<dbReference type="RefSeq" id="WP_089839104.1">
    <property type="nucleotide sequence ID" value="NZ_FOZL01000001.1"/>
</dbReference>
<evidence type="ECO:0000313" key="2">
    <source>
        <dbReference type="EMBL" id="SFS12479.1"/>
    </source>
</evidence>
<keyword evidence="1" id="KW-0472">Membrane</keyword>
<feature type="transmembrane region" description="Helical" evidence="1">
    <location>
        <begin position="20"/>
        <end position="40"/>
    </location>
</feature>
<evidence type="ECO:0000256" key="1">
    <source>
        <dbReference type="SAM" id="Phobius"/>
    </source>
</evidence>
<keyword evidence="3" id="KW-1185">Reference proteome</keyword>
<dbReference type="AlphaFoldDB" id="A0A1I6M9V1"/>
<keyword evidence="1" id="KW-1133">Transmembrane helix</keyword>
<organism evidence="2 3">
    <name type="scientific">Granulicella pectinivorans</name>
    <dbReference type="NCBI Taxonomy" id="474950"/>
    <lineage>
        <taxon>Bacteria</taxon>
        <taxon>Pseudomonadati</taxon>
        <taxon>Acidobacteriota</taxon>
        <taxon>Terriglobia</taxon>
        <taxon>Terriglobales</taxon>
        <taxon>Acidobacteriaceae</taxon>
        <taxon>Granulicella</taxon>
    </lineage>
</organism>
<evidence type="ECO:0000313" key="3">
    <source>
        <dbReference type="Proteomes" id="UP000199024"/>
    </source>
</evidence>